<dbReference type="Pfam" id="PF14384">
    <property type="entry name" value="BrnA_antitoxin"/>
    <property type="match status" value="1"/>
</dbReference>
<dbReference type="EMBL" id="CAADFH010000023">
    <property type="protein sequence ID" value="VFJ92477.1"/>
    <property type="molecule type" value="Genomic_DNA"/>
</dbReference>
<reference evidence="1" key="1">
    <citation type="submission" date="2019-02" db="EMBL/GenBank/DDBJ databases">
        <authorList>
            <person name="Gruber-Vodicka R. H."/>
            <person name="Seah K. B. B."/>
        </authorList>
    </citation>
    <scope>NUCLEOTIDE SEQUENCE</scope>
    <source>
        <strain evidence="1">BECK_M6</strain>
    </source>
</reference>
<accession>A0A450UIZ6</accession>
<protein>
    <submittedName>
        <fullName evidence="1">BrnA antitoxin of type II toxin-antitoxin system</fullName>
    </submittedName>
</protein>
<dbReference type="InterPro" id="IPR025528">
    <property type="entry name" value="BrnA_antitoxin"/>
</dbReference>
<dbReference type="AlphaFoldDB" id="A0A450UIZ6"/>
<sequence length="108" mass="12341">MEEIDYSEIRPLPTTFFERARIWRPQPQVTLKLQVDADILEWFRNASDNWEARMQAALRLYGESLGATKAATESCCRPWHPGPGMDCRDDEICGWLGERPCAVAEVVA</sequence>
<gene>
    <name evidence="1" type="ORF">BECKLFY1418A_GA0070994_102331</name>
</gene>
<organism evidence="1">
    <name type="scientific">Candidatus Kentrum sp. LFY</name>
    <dbReference type="NCBI Taxonomy" id="2126342"/>
    <lineage>
        <taxon>Bacteria</taxon>
        <taxon>Pseudomonadati</taxon>
        <taxon>Pseudomonadota</taxon>
        <taxon>Gammaproteobacteria</taxon>
        <taxon>Candidatus Kentrum</taxon>
    </lineage>
</organism>
<proteinExistence type="predicted"/>
<name>A0A450UIZ6_9GAMM</name>
<evidence type="ECO:0000313" key="1">
    <source>
        <dbReference type="EMBL" id="VFJ92477.1"/>
    </source>
</evidence>